<accession>A0A6J5QS24</accession>
<dbReference type="EMBL" id="LR797464">
    <property type="protein sequence ID" value="CAB4218785.1"/>
    <property type="molecule type" value="Genomic_DNA"/>
</dbReference>
<name>A0A6J5QS24_9CAUD</name>
<proteinExistence type="predicted"/>
<evidence type="ECO:0000313" key="1">
    <source>
        <dbReference type="EMBL" id="CAB4186592.1"/>
    </source>
</evidence>
<dbReference type="EMBL" id="LR797098">
    <property type="protein sequence ID" value="CAB4186592.1"/>
    <property type="molecule type" value="Genomic_DNA"/>
</dbReference>
<gene>
    <name evidence="1" type="ORF">UFOVP1150_23</name>
    <name evidence="2" type="ORF">UFOVP1329_42</name>
    <name evidence="3" type="ORF">UFOVP1595_38</name>
</gene>
<dbReference type="EMBL" id="LR797282">
    <property type="protein sequence ID" value="CAB4199384.1"/>
    <property type="molecule type" value="Genomic_DNA"/>
</dbReference>
<reference evidence="1" key="1">
    <citation type="submission" date="2020-05" db="EMBL/GenBank/DDBJ databases">
        <authorList>
            <person name="Chiriac C."/>
            <person name="Salcher M."/>
            <person name="Ghai R."/>
            <person name="Kavagutti S V."/>
        </authorList>
    </citation>
    <scope>NUCLEOTIDE SEQUENCE</scope>
</reference>
<evidence type="ECO:0000313" key="2">
    <source>
        <dbReference type="EMBL" id="CAB4199384.1"/>
    </source>
</evidence>
<evidence type="ECO:0000313" key="3">
    <source>
        <dbReference type="EMBL" id="CAB4218785.1"/>
    </source>
</evidence>
<dbReference type="Pfam" id="PF13479">
    <property type="entry name" value="AAA_24"/>
    <property type="match status" value="1"/>
</dbReference>
<protein>
    <submittedName>
        <fullName evidence="1">AAA domain containing protein</fullName>
    </submittedName>
</protein>
<organism evidence="1">
    <name type="scientific">uncultured Caudovirales phage</name>
    <dbReference type="NCBI Taxonomy" id="2100421"/>
    <lineage>
        <taxon>Viruses</taxon>
        <taxon>Duplodnaviria</taxon>
        <taxon>Heunggongvirae</taxon>
        <taxon>Uroviricota</taxon>
        <taxon>Caudoviricetes</taxon>
        <taxon>Peduoviridae</taxon>
        <taxon>Maltschvirus</taxon>
        <taxon>Maltschvirus maltsch</taxon>
    </lineage>
</organism>
<sequence length="364" mass="39295">MLPTITRGTVRRPQRLVIYAPEGLGKSTLASQLPNPLFLDFEQGTHHLDVARIEPKTLKEVNDILDGLVKDSQGFETLVIDTLDWCEELVTAAIIAGANNPKIKSIEDFGYGKGYTHLAEGFNDLLAKFNAVSRTMNVVCLVHVHVKKFELPDAAGAFDRYELKLSKQVGPLVREWCDALLFGNWKTRIREVEDGDKTKYKGLGGAERKLYAAHSAAWDAKNRHGLADEMPWSAETVLKCFGAGVSVTSTPAPAAVAKTVPAPVKAVAKAAPVKAAPVVIDTTVTAADDTIPFDYGDAPPVTTTADHPLTSVVGQHEDAVNSYLASRNVIKSGESYLSVSESYVARVLKNPDAFIAQCLKGVAV</sequence>